<name>A0A2P7SJ84_9HYPH</name>
<dbReference type="OrthoDB" id="7843639at2"/>
<evidence type="ECO:0000256" key="8">
    <source>
        <dbReference type="ARBA" id="ARBA00038436"/>
    </source>
</evidence>
<dbReference type="InterPro" id="IPR007387">
    <property type="entry name" value="TRAP_DctQ"/>
</dbReference>
<keyword evidence="2 9" id="KW-0813">Transport</keyword>
<comment type="caution">
    <text evidence="11">The sequence shown here is derived from an EMBL/GenBank/DDBJ whole genome shotgun (WGS) entry which is preliminary data.</text>
</comment>
<keyword evidence="3" id="KW-1003">Cell membrane</keyword>
<dbReference type="PANTHER" id="PTHR35011">
    <property type="entry name" value="2,3-DIKETO-L-GULONATE TRAP TRANSPORTER SMALL PERMEASE PROTEIN YIAM"/>
    <property type="match status" value="1"/>
</dbReference>
<keyword evidence="7 9" id="KW-0472">Membrane</keyword>
<feature type="transmembrane region" description="Helical" evidence="9">
    <location>
        <begin position="51"/>
        <end position="74"/>
    </location>
</feature>
<evidence type="ECO:0000313" key="11">
    <source>
        <dbReference type="EMBL" id="PSJ62562.1"/>
    </source>
</evidence>
<keyword evidence="5 9" id="KW-0812">Transmembrane</keyword>
<comment type="function">
    <text evidence="9">Part of the tripartite ATP-independent periplasmic (TRAP) transport system.</text>
</comment>
<evidence type="ECO:0000259" key="10">
    <source>
        <dbReference type="Pfam" id="PF04290"/>
    </source>
</evidence>
<evidence type="ECO:0000256" key="1">
    <source>
        <dbReference type="ARBA" id="ARBA00004429"/>
    </source>
</evidence>
<keyword evidence="4 9" id="KW-0997">Cell inner membrane</keyword>
<dbReference type="GO" id="GO:0015740">
    <property type="term" value="P:C4-dicarboxylate transport"/>
    <property type="evidence" value="ECO:0007669"/>
    <property type="project" value="TreeGrafter"/>
</dbReference>
<dbReference type="AlphaFoldDB" id="A0A2P7SJ84"/>
<evidence type="ECO:0000256" key="5">
    <source>
        <dbReference type="ARBA" id="ARBA00022692"/>
    </source>
</evidence>
<evidence type="ECO:0000256" key="7">
    <source>
        <dbReference type="ARBA" id="ARBA00023136"/>
    </source>
</evidence>
<feature type="transmembrane region" description="Helical" evidence="9">
    <location>
        <begin position="136"/>
        <end position="154"/>
    </location>
</feature>
<dbReference type="EMBL" id="PXYK01000006">
    <property type="protein sequence ID" value="PSJ62562.1"/>
    <property type="molecule type" value="Genomic_DNA"/>
</dbReference>
<organism evidence="11 12">
    <name type="scientific">Kumtagia ephedrae</name>
    <dbReference type="NCBI Taxonomy" id="2116701"/>
    <lineage>
        <taxon>Bacteria</taxon>
        <taxon>Pseudomonadati</taxon>
        <taxon>Pseudomonadota</taxon>
        <taxon>Alphaproteobacteria</taxon>
        <taxon>Hyphomicrobiales</taxon>
        <taxon>Phyllobacteriaceae</taxon>
        <taxon>Kumtagia</taxon>
    </lineage>
</organism>
<dbReference type="GO" id="GO:0022857">
    <property type="term" value="F:transmembrane transporter activity"/>
    <property type="evidence" value="ECO:0007669"/>
    <property type="project" value="UniProtKB-UniRule"/>
</dbReference>
<dbReference type="PANTHER" id="PTHR35011:SF11">
    <property type="entry name" value="TRAP TRANSPORTER SMALL PERMEASE PROTEIN"/>
    <property type="match status" value="1"/>
</dbReference>
<dbReference type="GO" id="GO:0005886">
    <property type="term" value="C:plasma membrane"/>
    <property type="evidence" value="ECO:0007669"/>
    <property type="project" value="UniProtKB-SubCell"/>
</dbReference>
<protein>
    <recommendedName>
        <fullName evidence="9">TRAP transporter small permease protein</fullName>
    </recommendedName>
</protein>
<evidence type="ECO:0000256" key="6">
    <source>
        <dbReference type="ARBA" id="ARBA00022989"/>
    </source>
</evidence>
<evidence type="ECO:0000256" key="4">
    <source>
        <dbReference type="ARBA" id="ARBA00022519"/>
    </source>
</evidence>
<feature type="domain" description="Tripartite ATP-independent periplasmic transporters DctQ component" evidence="10">
    <location>
        <begin position="31"/>
        <end position="153"/>
    </location>
</feature>
<accession>A0A2P7SJ84</accession>
<comment type="similarity">
    <text evidence="8 9">Belongs to the TRAP transporter small permease family.</text>
</comment>
<keyword evidence="6 9" id="KW-1133">Transmembrane helix</keyword>
<evidence type="ECO:0000256" key="2">
    <source>
        <dbReference type="ARBA" id="ARBA00022448"/>
    </source>
</evidence>
<gene>
    <name evidence="11" type="ORF">C7I84_08115</name>
</gene>
<dbReference type="Proteomes" id="UP000241229">
    <property type="component" value="Unassembled WGS sequence"/>
</dbReference>
<evidence type="ECO:0000256" key="9">
    <source>
        <dbReference type="RuleBase" id="RU369079"/>
    </source>
</evidence>
<keyword evidence="12" id="KW-1185">Reference proteome</keyword>
<comment type="subunit">
    <text evidence="9">The complex comprises the extracytoplasmic solute receptor protein and the two transmembrane proteins.</text>
</comment>
<dbReference type="RefSeq" id="WP_106771664.1">
    <property type="nucleotide sequence ID" value="NZ_PXYK01000006.1"/>
</dbReference>
<evidence type="ECO:0000256" key="3">
    <source>
        <dbReference type="ARBA" id="ARBA00022475"/>
    </source>
</evidence>
<feature type="transmembrane region" description="Helical" evidence="9">
    <location>
        <begin position="95"/>
        <end position="116"/>
    </location>
</feature>
<evidence type="ECO:0000313" key="12">
    <source>
        <dbReference type="Proteomes" id="UP000241229"/>
    </source>
</evidence>
<sequence length="170" mass="18434">MALQPESRKEKPLLSLARADEAVGVVALLAIVGSILWGVVSRYVFPQPAAWTYEIAVIAFAYLVFFGAVAGVRLGTHAAIDGLVAALPDGWQKAIVWFNYLLLAAFFLAMALLFAWQAWTARNVHTIALDLSRGLIYAPLAVASLGMLAQHLAVMRPWAPKPLQHADSLI</sequence>
<feature type="transmembrane region" description="Helical" evidence="9">
    <location>
        <begin position="21"/>
        <end position="45"/>
    </location>
</feature>
<reference evidence="11 12" key="1">
    <citation type="submission" date="2018-03" db="EMBL/GenBank/DDBJ databases">
        <title>The draft genome of Mesorhizobium sp. 6GN-30.</title>
        <authorList>
            <person name="Liu L."/>
            <person name="Li L."/>
            <person name="Wang T."/>
            <person name="Zhang X."/>
            <person name="Liang L."/>
        </authorList>
    </citation>
    <scope>NUCLEOTIDE SEQUENCE [LARGE SCALE GENOMIC DNA]</scope>
    <source>
        <strain evidence="11 12">6GN30</strain>
    </source>
</reference>
<dbReference type="InterPro" id="IPR055348">
    <property type="entry name" value="DctQ"/>
</dbReference>
<proteinExistence type="inferred from homology"/>
<dbReference type="Pfam" id="PF04290">
    <property type="entry name" value="DctQ"/>
    <property type="match status" value="1"/>
</dbReference>
<comment type="subcellular location">
    <subcellularLocation>
        <location evidence="1 9">Cell inner membrane</location>
        <topology evidence="1 9">Multi-pass membrane protein</topology>
    </subcellularLocation>
</comment>